<reference evidence="9 10" key="1">
    <citation type="submission" date="2019-12" db="EMBL/GenBank/DDBJ databases">
        <authorList>
            <person name="Xu J."/>
        </authorList>
    </citation>
    <scope>NUCLEOTIDE SEQUENCE [LARGE SCALE GENOMIC DNA]</scope>
    <source>
        <strain evidence="9 10">HX-5-24</strain>
    </source>
</reference>
<keyword evidence="2" id="KW-0001">2Fe-2S</keyword>
<dbReference type="SUPFAM" id="SSF55961">
    <property type="entry name" value="Bet v1-like"/>
    <property type="match status" value="1"/>
</dbReference>
<evidence type="ECO:0000256" key="1">
    <source>
        <dbReference type="ARBA" id="ARBA00001962"/>
    </source>
</evidence>
<dbReference type="InterPro" id="IPR036922">
    <property type="entry name" value="Rieske_2Fe-2S_sf"/>
</dbReference>
<dbReference type="CDD" id="cd03469">
    <property type="entry name" value="Rieske_RO_Alpha_N"/>
    <property type="match status" value="1"/>
</dbReference>
<feature type="domain" description="Rieske" evidence="8">
    <location>
        <begin position="51"/>
        <end position="159"/>
    </location>
</feature>
<dbReference type="Proteomes" id="UP000479692">
    <property type="component" value="Unassembled WGS sequence"/>
</dbReference>
<dbReference type="InterPro" id="IPR001663">
    <property type="entry name" value="Rng_hydr_dOase-A"/>
</dbReference>
<name>A0A7C9LIQ2_9GAMM</name>
<dbReference type="RefSeq" id="WP_156641441.1">
    <property type="nucleotide sequence ID" value="NZ_WOXT01000002.1"/>
</dbReference>
<evidence type="ECO:0000259" key="8">
    <source>
        <dbReference type="PROSITE" id="PS51296"/>
    </source>
</evidence>
<evidence type="ECO:0000256" key="7">
    <source>
        <dbReference type="SAM" id="MobiDB-lite"/>
    </source>
</evidence>
<keyword evidence="4" id="KW-0560">Oxidoreductase</keyword>
<evidence type="ECO:0000256" key="2">
    <source>
        <dbReference type="ARBA" id="ARBA00022714"/>
    </source>
</evidence>
<feature type="region of interest" description="Disordered" evidence="7">
    <location>
        <begin position="1"/>
        <end position="20"/>
    </location>
</feature>
<keyword evidence="10" id="KW-1185">Reference proteome</keyword>
<dbReference type="SUPFAM" id="SSF50022">
    <property type="entry name" value="ISP domain"/>
    <property type="match status" value="1"/>
</dbReference>
<dbReference type="Pfam" id="PF00848">
    <property type="entry name" value="Ring_hydroxyl_A"/>
    <property type="match status" value="1"/>
</dbReference>
<comment type="cofactor">
    <cofactor evidence="1">
        <name>Fe cation</name>
        <dbReference type="ChEBI" id="CHEBI:24875"/>
    </cofactor>
</comment>
<evidence type="ECO:0000256" key="5">
    <source>
        <dbReference type="ARBA" id="ARBA00023004"/>
    </source>
</evidence>
<comment type="caution">
    <text evidence="9">The sequence shown here is derived from an EMBL/GenBank/DDBJ whole genome shotgun (WGS) entry which is preliminary data.</text>
</comment>
<keyword evidence="6" id="KW-0411">Iron-sulfur</keyword>
<evidence type="ECO:0000256" key="3">
    <source>
        <dbReference type="ARBA" id="ARBA00022723"/>
    </source>
</evidence>
<dbReference type="GO" id="GO:0051537">
    <property type="term" value="F:2 iron, 2 sulfur cluster binding"/>
    <property type="evidence" value="ECO:0007669"/>
    <property type="project" value="UniProtKB-KW"/>
</dbReference>
<dbReference type="GO" id="GO:0016491">
    <property type="term" value="F:oxidoreductase activity"/>
    <property type="evidence" value="ECO:0007669"/>
    <property type="project" value="UniProtKB-KW"/>
</dbReference>
<dbReference type="InterPro" id="IPR017941">
    <property type="entry name" value="Rieske_2Fe-2S"/>
</dbReference>
<dbReference type="Gene3D" id="2.102.10.10">
    <property type="entry name" value="Rieske [2Fe-2S] iron-sulphur domain"/>
    <property type="match status" value="1"/>
</dbReference>
<proteinExistence type="predicted"/>
<keyword evidence="3" id="KW-0479">Metal-binding</keyword>
<dbReference type="PANTHER" id="PTHR43756">
    <property type="entry name" value="CHOLINE MONOOXYGENASE, CHLOROPLASTIC"/>
    <property type="match status" value="1"/>
</dbReference>
<gene>
    <name evidence="9" type="ORF">GN331_07830</name>
</gene>
<dbReference type="Pfam" id="PF00355">
    <property type="entry name" value="Rieske"/>
    <property type="match status" value="1"/>
</dbReference>
<evidence type="ECO:0000313" key="9">
    <source>
        <dbReference type="EMBL" id="MUV14119.1"/>
    </source>
</evidence>
<dbReference type="PROSITE" id="PS51296">
    <property type="entry name" value="RIESKE"/>
    <property type="match status" value="1"/>
</dbReference>
<evidence type="ECO:0000313" key="10">
    <source>
        <dbReference type="Proteomes" id="UP000479692"/>
    </source>
</evidence>
<dbReference type="Gene3D" id="3.90.380.10">
    <property type="entry name" value="Naphthalene 1,2-dioxygenase Alpha Subunit, Chain A, domain 1"/>
    <property type="match status" value="2"/>
</dbReference>
<sequence length="368" mass="41284">MNETSPRTQVPAPPADLAPQPLDHATALPARFYADPAYGAVDRALIFDRGWQLIAHVCQLRNAGDHAIGNFAGLPVIAVRGADTVIRVFHNVCRHRAGPLAQCDGLGAKALRCRYHGWTYTLDGTLRSAPEMGDAPDFNVSDVKLPQLAVRVWQGLVFACVDPERAPDFDAFVEGIDARIGEDRGLEQYGHHHRVAYEVGCNWKVYIDNYLEGYHVPHVHPGLNKLLDYRSYVTQTARWYSFQWSPLESGDELYGNGDALYYWMWPNTMLNIVPGRLQTNRVVPLGIDRCRVEFDFYYAMDDSPAGQARRAADLSFSDEVQVEDLTICEDVQRGLSSGSYVAGRLNPLRENAVHHFHELLRATYRDGA</sequence>
<dbReference type="InterPro" id="IPR015879">
    <property type="entry name" value="Ring_hydroxy_dOase_asu_C_dom"/>
</dbReference>
<dbReference type="EMBL" id="WOXT01000002">
    <property type="protein sequence ID" value="MUV14119.1"/>
    <property type="molecule type" value="Genomic_DNA"/>
</dbReference>
<protein>
    <submittedName>
        <fullName evidence="9">Rieske 2Fe-2S domain-containing protein</fullName>
    </submittedName>
</protein>
<evidence type="ECO:0000256" key="6">
    <source>
        <dbReference type="ARBA" id="ARBA00023014"/>
    </source>
</evidence>
<evidence type="ECO:0000256" key="4">
    <source>
        <dbReference type="ARBA" id="ARBA00023002"/>
    </source>
</evidence>
<dbReference type="PRINTS" id="PR00090">
    <property type="entry name" value="RNGDIOXGNASE"/>
</dbReference>
<organism evidence="9 10">
    <name type="scientific">Noviluteimonas gilva</name>
    <dbReference type="NCBI Taxonomy" id="2682097"/>
    <lineage>
        <taxon>Bacteria</taxon>
        <taxon>Pseudomonadati</taxon>
        <taxon>Pseudomonadota</taxon>
        <taxon>Gammaproteobacteria</taxon>
        <taxon>Lysobacterales</taxon>
        <taxon>Lysobacteraceae</taxon>
        <taxon>Noviluteimonas</taxon>
    </lineage>
</organism>
<dbReference type="GO" id="GO:0005506">
    <property type="term" value="F:iron ion binding"/>
    <property type="evidence" value="ECO:0007669"/>
    <property type="project" value="InterPro"/>
</dbReference>
<accession>A0A7C9LIQ2</accession>
<dbReference type="AlphaFoldDB" id="A0A7C9LIQ2"/>
<dbReference type="PANTHER" id="PTHR43756:SF5">
    <property type="entry name" value="CHOLINE MONOOXYGENASE, CHLOROPLASTIC"/>
    <property type="match status" value="1"/>
</dbReference>
<keyword evidence="5" id="KW-0408">Iron</keyword>